<dbReference type="PANTHER" id="PTHR10332">
    <property type="entry name" value="EQUILIBRATIVE NUCLEOSIDE TRANSPORTER"/>
    <property type="match status" value="1"/>
</dbReference>
<dbReference type="PIRSF" id="PIRSF016379">
    <property type="entry name" value="ENT"/>
    <property type="match status" value="1"/>
</dbReference>
<reference evidence="8" key="1">
    <citation type="journal article" date="2020" name="New Phytol.">
        <title>Comparative genomics reveals dynamic genome evolution in host specialist ectomycorrhizal fungi.</title>
        <authorList>
            <person name="Lofgren L.A."/>
            <person name="Nguyen N.H."/>
            <person name="Vilgalys R."/>
            <person name="Ruytinx J."/>
            <person name="Liao H.L."/>
            <person name="Branco S."/>
            <person name="Kuo A."/>
            <person name="LaButti K."/>
            <person name="Lipzen A."/>
            <person name="Andreopoulos W."/>
            <person name="Pangilinan J."/>
            <person name="Riley R."/>
            <person name="Hundley H."/>
            <person name="Na H."/>
            <person name="Barry K."/>
            <person name="Grigoriev I.V."/>
            <person name="Stajich J.E."/>
            <person name="Kennedy P.G."/>
        </authorList>
    </citation>
    <scope>NUCLEOTIDE SEQUENCE</scope>
    <source>
        <strain evidence="8">FC203</strain>
    </source>
</reference>
<name>A0AAD4EJY7_9AGAM</name>
<keyword evidence="9" id="KW-1185">Reference proteome</keyword>
<comment type="similarity">
    <text evidence="2">Belongs to the SLC29A/ENT transporter (TC 2.A.57) family.</text>
</comment>
<feature type="transmembrane region" description="Helical" evidence="7">
    <location>
        <begin position="196"/>
        <end position="215"/>
    </location>
</feature>
<dbReference type="EMBL" id="JABBWK010000003">
    <property type="protein sequence ID" value="KAG1907502.1"/>
    <property type="molecule type" value="Genomic_DNA"/>
</dbReference>
<dbReference type="PRINTS" id="PR01130">
    <property type="entry name" value="DERENTRNSPRT"/>
</dbReference>
<evidence type="ECO:0000256" key="5">
    <source>
        <dbReference type="ARBA" id="ARBA00022989"/>
    </source>
</evidence>
<sequence length="499" mass="54303">MSIGHSSMLPQVSTTDSGAVYHALPPAEVDDDYDSELELAFDDSANFVVNQVVDSRIRWIYFMLGCAILLPWNVLITATSFFLSRLVGSPLRATFTSYLTTTSNVFNVFALAHATVTSKQSSPSRRVFWSAASVTLIIILLFFSTFGYYQPSTFFFFAILCAISLAICVSYLSTAAFAGASLFGAPYMQSMISGQAAIAVVVSVVQVVTSTLSVWGSTPETIAAFISHDGIGDGMAEQDSARIFFGISALFMVSTFMAYAWMAQLPAYKATVGILEQKIKLEGALVSADETASRGLVFRDTNQASLEERNQIIRVFKANIHYELALAYVYVITLAIFPVITITIQPTNPNTHPLLFTAIHFLMFNLGDFFGRYICSFSIVITWSATRILAFSVVRTLFIPIFLLCNTVQGPSRGLPVISSDFVYMLLVGALGLSNGYVSTLCMLGASSLEHNPRLRQRLEDVPTASTVAGFCLIVGLAIGGFGSFGMRAIICQCNPFID</sequence>
<feature type="transmembrane region" description="Helical" evidence="7">
    <location>
        <begin position="128"/>
        <end position="149"/>
    </location>
</feature>
<dbReference type="GO" id="GO:0015205">
    <property type="term" value="F:nucleobase transmembrane transporter activity"/>
    <property type="evidence" value="ECO:0007669"/>
    <property type="project" value="TreeGrafter"/>
</dbReference>
<keyword evidence="4 7" id="KW-0812">Transmembrane</keyword>
<dbReference type="GO" id="GO:0034257">
    <property type="term" value="F:nicotinamide riboside transmembrane transporter activity"/>
    <property type="evidence" value="ECO:0007669"/>
    <property type="project" value="TreeGrafter"/>
</dbReference>
<feature type="transmembrane region" description="Helical" evidence="7">
    <location>
        <begin position="356"/>
        <end position="381"/>
    </location>
</feature>
<gene>
    <name evidence="8" type="ORF">F5891DRAFT_374360</name>
</gene>
<dbReference type="GO" id="GO:0005886">
    <property type="term" value="C:plasma membrane"/>
    <property type="evidence" value="ECO:0007669"/>
    <property type="project" value="TreeGrafter"/>
</dbReference>
<evidence type="ECO:0000256" key="4">
    <source>
        <dbReference type="ARBA" id="ARBA00022692"/>
    </source>
</evidence>
<feature type="transmembrane region" description="Helical" evidence="7">
    <location>
        <begin position="59"/>
        <end position="83"/>
    </location>
</feature>
<feature type="transmembrane region" description="Helical" evidence="7">
    <location>
        <begin position="422"/>
        <end position="446"/>
    </location>
</feature>
<dbReference type="AlphaFoldDB" id="A0AAD4EJY7"/>
<evidence type="ECO:0000313" key="9">
    <source>
        <dbReference type="Proteomes" id="UP001195769"/>
    </source>
</evidence>
<dbReference type="PANTHER" id="PTHR10332:SF88">
    <property type="entry name" value="EQUILIBRATIVE NUCLEOSIDE TRANSPORTER 1, ISOFORM A"/>
    <property type="match status" value="1"/>
</dbReference>
<dbReference type="Proteomes" id="UP001195769">
    <property type="component" value="Unassembled WGS sequence"/>
</dbReference>
<evidence type="ECO:0000256" key="7">
    <source>
        <dbReference type="SAM" id="Phobius"/>
    </source>
</evidence>
<proteinExistence type="inferred from homology"/>
<evidence type="ECO:0000313" key="8">
    <source>
        <dbReference type="EMBL" id="KAG1907502.1"/>
    </source>
</evidence>
<feature type="transmembrane region" description="Helical" evidence="7">
    <location>
        <begin position="324"/>
        <end position="344"/>
    </location>
</feature>
<keyword evidence="5 7" id="KW-1133">Transmembrane helix</keyword>
<keyword evidence="6 7" id="KW-0472">Membrane</keyword>
<comment type="caution">
    <text evidence="8">The sequence shown here is derived from an EMBL/GenBank/DDBJ whole genome shotgun (WGS) entry which is preliminary data.</text>
</comment>
<feature type="transmembrane region" description="Helical" evidence="7">
    <location>
        <begin position="243"/>
        <end position="262"/>
    </location>
</feature>
<feature type="transmembrane region" description="Helical" evidence="7">
    <location>
        <begin position="155"/>
        <end position="184"/>
    </location>
</feature>
<evidence type="ECO:0000256" key="3">
    <source>
        <dbReference type="ARBA" id="ARBA00022448"/>
    </source>
</evidence>
<dbReference type="RefSeq" id="XP_041233077.1">
    <property type="nucleotide sequence ID" value="XM_041371614.1"/>
</dbReference>
<dbReference type="InterPro" id="IPR002259">
    <property type="entry name" value="Eqnu_transpt"/>
</dbReference>
<comment type="subcellular location">
    <subcellularLocation>
        <location evidence="1">Membrane</location>
        <topology evidence="1">Multi-pass membrane protein</topology>
    </subcellularLocation>
</comment>
<evidence type="ECO:0000256" key="2">
    <source>
        <dbReference type="ARBA" id="ARBA00007965"/>
    </source>
</evidence>
<dbReference type="Pfam" id="PF01733">
    <property type="entry name" value="Nucleoside_tran"/>
    <property type="match status" value="1"/>
</dbReference>
<organism evidence="8 9">
    <name type="scientific">Suillus fuscotomentosus</name>
    <dbReference type="NCBI Taxonomy" id="1912939"/>
    <lineage>
        <taxon>Eukaryota</taxon>
        <taxon>Fungi</taxon>
        <taxon>Dikarya</taxon>
        <taxon>Basidiomycota</taxon>
        <taxon>Agaricomycotina</taxon>
        <taxon>Agaricomycetes</taxon>
        <taxon>Agaricomycetidae</taxon>
        <taxon>Boletales</taxon>
        <taxon>Suillineae</taxon>
        <taxon>Suillaceae</taxon>
        <taxon>Suillus</taxon>
    </lineage>
</organism>
<feature type="transmembrane region" description="Helical" evidence="7">
    <location>
        <begin position="388"/>
        <end position="410"/>
    </location>
</feature>
<feature type="transmembrane region" description="Helical" evidence="7">
    <location>
        <begin position="95"/>
        <end position="116"/>
    </location>
</feature>
<accession>A0AAD4EJY7</accession>
<dbReference type="GO" id="GO:0000329">
    <property type="term" value="C:fungal-type vacuole membrane"/>
    <property type="evidence" value="ECO:0007669"/>
    <property type="project" value="TreeGrafter"/>
</dbReference>
<evidence type="ECO:0000256" key="6">
    <source>
        <dbReference type="ARBA" id="ARBA00023136"/>
    </source>
</evidence>
<protein>
    <submittedName>
        <fullName evidence="8">Nucleoside transporter-domain-containing protein</fullName>
    </submittedName>
</protein>
<dbReference type="GeneID" id="64665912"/>
<feature type="transmembrane region" description="Helical" evidence="7">
    <location>
        <begin position="467"/>
        <end position="487"/>
    </location>
</feature>
<evidence type="ECO:0000256" key="1">
    <source>
        <dbReference type="ARBA" id="ARBA00004141"/>
    </source>
</evidence>
<keyword evidence="3" id="KW-0813">Transport</keyword>